<sequence length="287" mass="32709">MENQNGVQYGVDTSDAKTYFTSQQIHLQDCDLKDMERKTKFAHLLKYKMDYPEMGTCLIINNKNFHSSTNMSTRNGTDLDARKLHETFTSLGYKVMVYNDQKCTDIFGLLKKISDEDHSKRSSFVCAILSHGEEGLIYGVDGNIKIKNLTDLFRGDRCKTLVGKPKIFFIQACRGTELDAGVETDSGSEMGQDTQRIPVEADFLYAYSTVPGYYSWRNTMNGSWFVQSLCEMIKLYGSHLELLQILTCVNHMVALEFESASNQETFHAKKQIPCIVSMLTKAFYLFK</sequence>
<dbReference type="PROSITE" id="PS01121">
    <property type="entry name" value="CASPASE_HIS"/>
    <property type="match status" value="1"/>
</dbReference>
<dbReference type="SUPFAM" id="SSF52129">
    <property type="entry name" value="Caspase-like"/>
    <property type="match status" value="1"/>
</dbReference>
<dbReference type="EMBL" id="JAACNH010000001">
    <property type="protein sequence ID" value="KAG8453687.1"/>
    <property type="molecule type" value="Genomic_DNA"/>
</dbReference>
<dbReference type="InterPro" id="IPR029030">
    <property type="entry name" value="Caspase-like_dom_sf"/>
</dbReference>
<keyword evidence="6" id="KW-0378">Hydrolase</keyword>
<evidence type="ECO:0000256" key="11">
    <source>
        <dbReference type="ARBA" id="ARBA00039708"/>
    </source>
</evidence>
<evidence type="ECO:0000256" key="10">
    <source>
        <dbReference type="ARBA" id="ARBA00038900"/>
    </source>
</evidence>
<dbReference type="Pfam" id="PF00656">
    <property type="entry name" value="Peptidase_C14"/>
    <property type="match status" value="1"/>
</dbReference>
<dbReference type="PRINTS" id="PR00376">
    <property type="entry name" value="IL1BCENZYME"/>
</dbReference>
<evidence type="ECO:0000259" key="14">
    <source>
        <dbReference type="PROSITE" id="PS50208"/>
    </source>
</evidence>
<organism evidence="15 16">
    <name type="scientific">Hymenochirus boettgeri</name>
    <name type="common">Congo dwarf clawed frog</name>
    <dbReference type="NCBI Taxonomy" id="247094"/>
    <lineage>
        <taxon>Eukaryota</taxon>
        <taxon>Metazoa</taxon>
        <taxon>Chordata</taxon>
        <taxon>Craniata</taxon>
        <taxon>Vertebrata</taxon>
        <taxon>Euteleostomi</taxon>
        <taxon>Amphibia</taxon>
        <taxon>Batrachia</taxon>
        <taxon>Anura</taxon>
        <taxon>Pipoidea</taxon>
        <taxon>Pipidae</taxon>
        <taxon>Pipinae</taxon>
        <taxon>Hymenochirus</taxon>
    </lineage>
</organism>
<evidence type="ECO:0000256" key="3">
    <source>
        <dbReference type="ARBA" id="ARBA00022490"/>
    </source>
</evidence>
<dbReference type="GO" id="GO:0006508">
    <property type="term" value="P:proteolysis"/>
    <property type="evidence" value="ECO:0007669"/>
    <property type="project" value="UniProtKB-KW"/>
</dbReference>
<keyword evidence="3" id="KW-0963">Cytoplasm</keyword>
<dbReference type="PROSITE" id="PS01122">
    <property type="entry name" value="CASPASE_CYS"/>
    <property type="match status" value="1"/>
</dbReference>
<dbReference type="GO" id="GO:0043525">
    <property type="term" value="P:positive regulation of neuron apoptotic process"/>
    <property type="evidence" value="ECO:0007669"/>
    <property type="project" value="TreeGrafter"/>
</dbReference>
<dbReference type="PROSITE" id="PS50207">
    <property type="entry name" value="CASPASE_P10"/>
    <property type="match status" value="1"/>
</dbReference>
<keyword evidence="8" id="KW-0865">Zymogen</keyword>
<dbReference type="GO" id="GO:0030182">
    <property type="term" value="P:neuron differentiation"/>
    <property type="evidence" value="ECO:0007669"/>
    <property type="project" value="TreeGrafter"/>
</dbReference>
<evidence type="ECO:0000256" key="6">
    <source>
        <dbReference type="ARBA" id="ARBA00022801"/>
    </source>
</evidence>
<dbReference type="InterPro" id="IPR001309">
    <property type="entry name" value="Pept_C14_p20"/>
</dbReference>
<protein>
    <recommendedName>
        <fullName evidence="11">Caspase-3</fullName>
        <ecNumber evidence="10">3.4.22.56</ecNumber>
    </recommendedName>
</protein>
<dbReference type="EMBL" id="JAACNH010000001">
    <property type="protein sequence ID" value="KAG8453689.1"/>
    <property type="molecule type" value="Genomic_DNA"/>
</dbReference>
<dbReference type="EC" id="3.4.22.56" evidence="10"/>
<keyword evidence="4" id="KW-0645">Protease</keyword>
<comment type="similarity">
    <text evidence="2 12">Belongs to the peptidase C14A family.</text>
</comment>
<evidence type="ECO:0000256" key="12">
    <source>
        <dbReference type="RuleBase" id="RU003971"/>
    </source>
</evidence>
<dbReference type="GO" id="GO:0030216">
    <property type="term" value="P:keratinocyte differentiation"/>
    <property type="evidence" value="ECO:0007669"/>
    <property type="project" value="TreeGrafter"/>
</dbReference>
<evidence type="ECO:0000313" key="15">
    <source>
        <dbReference type="EMBL" id="KAG8453689.1"/>
    </source>
</evidence>
<dbReference type="SMART" id="SM00115">
    <property type="entry name" value="CASc"/>
    <property type="match status" value="1"/>
</dbReference>
<feature type="domain" description="Caspase family p10" evidence="13">
    <location>
        <begin position="193"/>
        <end position="287"/>
    </location>
</feature>
<proteinExistence type="inferred from homology"/>
<comment type="caution">
    <text evidence="15">The sequence shown here is derived from an EMBL/GenBank/DDBJ whole genome shotgun (WGS) entry which is preliminary data.</text>
</comment>
<dbReference type="InterPro" id="IPR015917">
    <property type="entry name" value="Pept_C14A"/>
</dbReference>
<evidence type="ECO:0000256" key="7">
    <source>
        <dbReference type="ARBA" id="ARBA00022807"/>
    </source>
</evidence>
<dbReference type="FunFam" id="3.40.50.1460:FF:000001">
    <property type="entry name" value="Caspase-3 preproprotein"/>
    <property type="match status" value="1"/>
</dbReference>
<name>A0A8T2K941_9PIPI</name>
<keyword evidence="16" id="KW-1185">Reference proteome</keyword>
<dbReference type="InterPro" id="IPR002398">
    <property type="entry name" value="Pept_C14"/>
</dbReference>
<dbReference type="PANTHER" id="PTHR10454:SF198">
    <property type="entry name" value="CASPASE-3"/>
    <property type="match status" value="1"/>
</dbReference>
<dbReference type="Gene3D" id="3.40.50.1460">
    <property type="match status" value="1"/>
</dbReference>
<dbReference type="InterPro" id="IPR011600">
    <property type="entry name" value="Pept_C14_caspase"/>
</dbReference>
<dbReference type="GO" id="GO:0031264">
    <property type="term" value="C:death-inducing signaling complex"/>
    <property type="evidence" value="ECO:0007669"/>
    <property type="project" value="TreeGrafter"/>
</dbReference>
<dbReference type="GO" id="GO:0006915">
    <property type="term" value="P:apoptotic process"/>
    <property type="evidence" value="ECO:0007669"/>
    <property type="project" value="UniProtKB-KW"/>
</dbReference>
<keyword evidence="5" id="KW-0053">Apoptosis</keyword>
<evidence type="ECO:0000256" key="9">
    <source>
        <dbReference type="ARBA" id="ARBA00036189"/>
    </source>
</evidence>
<dbReference type="GO" id="GO:0030218">
    <property type="term" value="P:erythrocyte differentiation"/>
    <property type="evidence" value="ECO:0007669"/>
    <property type="project" value="TreeGrafter"/>
</dbReference>
<feature type="domain" description="Caspase family p20" evidence="14">
    <location>
        <begin position="53"/>
        <end position="177"/>
    </location>
</feature>
<evidence type="ECO:0000256" key="4">
    <source>
        <dbReference type="ARBA" id="ARBA00022670"/>
    </source>
</evidence>
<dbReference type="InterPro" id="IPR033139">
    <property type="entry name" value="Caspase_cys_AS"/>
</dbReference>
<dbReference type="EMBL" id="JAACNH010000001">
    <property type="protein sequence ID" value="KAG8453688.1"/>
    <property type="molecule type" value="Genomic_DNA"/>
</dbReference>
<evidence type="ECO:0000256" key="1">
    <source>
        <dbReference type="ARBA" id="ARBA00004496"/>
    </source>
</evidence>
<comment type="catalytic activity">
    <reaction evidence="9">
        <text>Strict requirement for an Asp residue at positions P1 and P4. It has a preferred cleavage sequence of Asp-Xaa-Xaa-Asp-|- with a hydrophobic amino-acid residue at P2 and a hydrophilic amino-acid residue at P3, although Val or Ala are also accepted at this position.</text>
        <dbReference type="EC" id="3.4.22.56"/>
    </reaction>
</comment>
<keyword evidence="7" id="KW-0788">Thiol protease</keyword>
<reference evidence="15" key="1">
    <citation type="thesis" date="2020" institute="ProQuest LLC" country="789 East Eisenhower Parkway, Ann Arbor, MI, USA">
        <title>Comparative Genomics and Chromosome Evolution.</title>
        <authorList>
            <person name="Mudd A.B."/>
        </authorList>
    </citation>
    <scope>NUCLEOTIDE SEQUENCE</scope>
    <source>
        <strain evidence="15">Female2</strain>
        <tissue evidence="15">Blood</tissue>
    </source>
</reference>
<dbReference type="InterPro" id="IPR016129">
    <property type="entry name" value="Caspase_his_AS"/>
</dbReference>
<dbReference type="CDD" id="cd00032">
    <property type="entry name" value="CASc"/>
    <property type="match status" value="1"/>
</dbReference>
<evidence type="ECO:0000256" key="8">
    <source>
        <dbReference type="ARBA" id="ARBA00023145"/>
    </source>
</evidence>
<evidence type="ECO:0000256" key="5">
    <source>
        <dbReference type="ARBA" id="ARBA00022703"/>
    </source>
</evidence>
<dbReference type="OrthoDB" id="6116485at2759"/>
<dbReference type="AlphaFoldDB" id="A0A8T2K941"/>
<dbReference type="PROSITE" id="PS50208">
    <property type="entry name" value="CASPASE_P20"/>
    <property type="match status" value="1"/>
</dbReference>
<dbReference type="GO" id="GO:0004197">
    <property type="term" value="F:cysteine-type endopeptidase activity"/>
    <property type="evidence" value="ECO:0007669"/>
    <property type="project" value="InterPro"/>
</dbReference>
<dbReference type="PANTHER" id="PTHR10454">
    <property type="entry name" value="CASPASE"/>
    <property type="match status" value="1"/>
</dbReference>
<accession>A0A8T2K941</accession>
<evidence type="ECO:0000259" key="13">
    <source>
        <dbReference type="PROSITE" id="PS50207"/>
    </source>
</evidence>
<dbReference type="Proteomes" id="UP000812440">
    <property type="component" value="Chromosome 1"/>
</dbReference>
<evidence type="ECO:0000313" key="16">
    <source>
        <dbReference type="Proteomes" id="UP000812440"/>
    </source>
</evidence>
<dbReference type="GO" id="GO:0005737">
    <property type="term" value="C:cytoplasm"/>
    <property type="evidence" value="ECO:0007669"/>
    <property type="project" value="UniProtKB-SubCell"/>
</dbReference>
<evidence type="ECO:0000256" key="2">
    <source>
        <dbReference type="ARBA" id="ARBA00010134"/>
    </source>
</evidence>
<comment type="subcellular location">
    <subcellularLocation>
        <location evidence="1">Cytoplasm</location>
    </subcellularLocation>
</comment>
<gene>
    <name evidence="15" type="ORF">GDO86_000355</name>
</gene>
<dbReference type="InterPro" id="IPR002138">
    <property type="entry name" value="Pept_C14_p10"/>
</dbReference>